<keyword evidence="5 7" id="KW-1133">Transmembrane helix</keyword>
<evidence type="ECO:0000256" key="1">
    <source>
        <dbReference type="ARBA" id="ARBA00004429"/>
    </source>
</evidence>
<feature type="transmembrane region" description="Helical" evidence="7">
    <location>
        <begin position="60"/>
        <end position="79"/>
    </location>
</feature>
<comment type="subcellular location">
    <subcellularLocation>
        <location evidence="1 7">Cell inner membrane</location>
        <topology evidence="1 7">Multi-pass membrane protein</topology>
    </subcellularLocation>
</comment>
<comment type="function">
    <text evidence="7">Part of the tripartite ATP-independent periplasmic (TRAP) transport system.</text>
</comment>
<evidence type="ECO:0000256" key="2">
    <source>
        <dbReference type="ARBA" id="ARBA00022475"/>
    </source>
</evidence>
<feature type="domain" description="TRAP C4-dicarboxylate transport system permease DctM subunit" evidence="8">
    <location>
        <begin position="11"/>
        <end position="424"/>
    </location>
</feature>
<evidence type="ECO:0000256" key="4">
    <source>
        <dbReference type="ARBA" id="ARBA00022692"/>
    </source>
</evidence>
<dbReference type="Pfam" id="PF06808">
    <property type="entry name" value="DctM"/>
    <property type="match status" value="1"/>
</dbReference>
<accession>A0A249PGR7</accession>
<keyword evidence="7" id="KW-0813">Transport</keyword>
<feature type="transmembrane region" description="Helical" evidence="7">
    <location>
        <begin position="280"/>
        <end position="299"/>
    </location>
</feature>
<keyword evidence="6 7" id="KW-0472">Membrane</keyword>
<evidence type="ECO:0000256" key="6">
    <source>
        <dbReference type="ARBA" id="ARBA00023136"/>
    </source>
</evidence>
<evidence type="ECO:0000256" key="5">
    <source>
        <dbReference type="ARBA" id="ARBA00022989"/>
    </source>
</evidence>
<feature type="transmembrane region" description="Helical" evidence="7">
    <location>
        <begin position="180"/>
        <end position="201"/>
    </location>
</feature>
<feature type="transmembrane region" description="Helical" evidence="7">
    <location>
        <begin position="365"/>
        <end position="388"/>
    </location>
</feature>
<dbReference type="InterPro" id="IPR010656">
    <property type="entry name" value="DctM"/>
</dbReference>
<reference evidence="9 10" key="1">
    <citation type="submission" date="2017-08" db="EMBL/GenBank/DDBJ databases">
        <title>Multipartite genome sequences of Sinorhizobium species nodulating soybeans.</title>
        <authorList>
            <person name="Tian C.F."/>
        </authorList>
    </citation>
    <scope>NUCLEOTIDE SEQUENCE [LARGE SCALE GENOMIC DNA]</scope>
    <source>
        <strain evidence="9 10">CCBAU 05684</strain>
    </source>
</reference>
<dbReference type="PANTHER" id="PTHR33362:SF5">
    <property type="entry name" value="C4-DICARBOXYLATE TRAP TRANSPORTER LARGE PERMEASE PROTEIN DCTM"/>
    <property type="match status" value="1"/>
</dbReference>
<dbReference type="NCBIfam" id="TIGR00786">
    <property type="entry name" value="dctM"/>
    <property type="match status" value="1"/>
</dbReference>
<dbReference type="eggNOG" id="COG1593">
    <property type="taxonomic scope" value="Bacteria"/>
</dbReference>
<name>A0A249PGR7_9HYPH</name>
<dbReference type="OrthoDB" id="9783448at2"/>
<sequence length="432" mass="45135">MSPIVVGTVGFGLLLAMLLMRIPVAFAMFAVGFGGIWVLNGLQAATGLLSSETFALASNSELIVVPLFILMGNVASVTGMSRRLYEAAYATIGQIRGGLAAATVIGCGGFAALSGSSVASALTMGRTALSEMDRFNYSPRLSTGVVAAGGTLGILIPPSTGFVIYAILTEQSIGRLFMAGILPGVLLLTAFLLTVTVLCTLYPEMGPKGPPTSMTEKGRAFLGAIPILVVIFITIGGIYTGYFSPNEAAGIGAALVITIGAVGGTLTLRSFWEAAQSSIVTTASVILILIAAHLINPFIALSHLPAEVSHLLVSLDLGVYGTLILILSIYLVLGCFLEGLAMLVLTLPIFLPVIFDLGIDPIWFGVLVVLTLEMGLISPPVGINVFIVKSVARQVPLIDIFRGVIPFWIAMLLTLIILVAIPQLSLWLPGMM</sequence>
<dbReference type="GO" id="GO:0022857">
    <property type="term" value="F:transmembrane transporter activity"/>
    <property type="evidence" value="ECO:0007669"/>
    <property type="project" value="UniProtKB-UniRule"/>
</dbReference>
<comment type="subunit">
    <text evidence="7">The complex comprises the extracytoplasmic solute receptor protein and the two transmembrane proteins.</text>
</comment>
<evidence type="ECO:0000256" key="3">
    <source>
        <dbReference type="ARBA" id="ARBA00022519"/>
    </source>
</evidence>
<feature type="transmembrane region" description="Helical" evidence="7">
    <location>
        <begin position="221"/>
        <end position="242"/>
    </location>
</feature>
<comment type="similarity">
    <text evidence="7">Belongs to the TRAP transporter large permease family.</text>
</comment>
<dbReference type="PIRSF" id="PIRSF006066">
    <property type="entry name" value="HI0050"/>
    <property type="match status" value="1"/>
</dbReference>
<keyword evidence="3 7" id="KW-0997">Cell inner membrane</keyword>
<dbReference type="AlphaFoldDB" id="A0A249PGR7"/>
<feature type="transmembrane region" description="Helical" evidence="7">
    <location>
        <begin position="12"/>
        <end position="39"/>
    </location>
</feature>
<dbReference type="PANTHER" id="PTHR33362">
    <property type="entry name" value="SIALIC ACID TRAP TRANSPORTER PERMEASE PROTEIN SIAT-RELATED"/>
    <property type="match status" value="1"/>
</dbReference>
<evidence type="ECO:0000313" key="9">
    <source>
        <dbReference type="EMBL" id="ASY64864.1"/>
    </source>
</evidence>
<organism evidence="9 10">
    <name type="scientific">Sinorhizobium sojae CCBAU 05684</name>
    <dbReference type="NCBI Taxonomy" id="716928"/>
    <lineage>
        <taxon>Bacteria</taxon>
        <taxon>Pseudomonadati</taxon>
        <taxon>Pseudomonadota</taxon>
        <taxon>Alphaproteobacteria</taxon>
        <taxon>Hyphomicrobiales</taxon>
        <taxon>Rhizobiaceae</taxon>
        <taxon>Sinorhizobium/Ensifer group</taxon>
        <taxon>Sinorhizobium</taxon>
    </lineage>
</organism>
<dbReference type="EMBL" id="CP023067">
    <property type="protein sequence ID" value="ASY64864.1"/>
    <property type="molecule type" value="Genomic_DNA"/>
</dbReference>
<feature type="transmembrane region" description="Helical" evidence="7">
    <location>
        <begin position="311"/>
        <end position="333"/>
    </location>
</feature>
<evidence type="ECO:0000313" key="10">
    <source>
        <dbReference type="Proteomes" id="UP000217211"/>
    </source>
</evidence>
<dbReference type="STRING" id="716928.GCA_000261485_01481"/>
<feature type="transmembrane region" description="Helical" evidence="7">
    <location>
        <begin position="400"/>
        <end position="422"/>
    </location>
</feature>
<gene>
    <name evidence="9" type="ORF">SJ05684_c34480</name>
</gene>
<dbReference type="InterPro" id="IPR004681">
    <property type="entry name" value="TRAP_DctM"/>
</dbReference>
<feature type="transmembrane region" description="Helical" evidence="7">
    <location>
        <begin position="340"/>
        <end position="359"/>
    </location>
</feature>
<keyword evidence="10" id="KW-1185">Reference proteome</keyword>
<dbReference type="RefSeq" id="WP_034853284.1">
    <property type="nucleotide sequence ID" value="NZ_AJQT01000027.1"/>
</dbReference>
<evidence type="ECO:0000259" key="8">
    <source>
        <dbReference type="Pfam" id="PF06808"/>
    </source>
</evidence>
<keyword evidence="2" id="KW-1003">Cell membrane</keyword>
<feature type="transmembrane region" description="Helical" evidence="7">
    <location>
        <begin position="248"/>
        <end position="268"/>
    </location>
</feature>
<keyword evidence="4 7" id="KW-0812">Transmembrane</keyword>
<feature type="transmembrane region" description="Helical" evidence="7">
    <location>
        <begin position="145"/>
        <end position="168"/>
    </location>
</feature>
<dbReference type="Proteomes" id="UP000217211">
    <property type="component" value="Chromosome"/>
</dbReference>
<protein>
    <recommendedName>
        <fullName evidence="7">TRAP transporter large permease protein</fullName>
    </recommendedName>
</protein>
<evidence type="ECO:0000256" key="7">
    <source>
        <dbReference type="RuleBase" id="RU369079"/>
    </source>
</evidence>
<dbReference type="GO" id="GO:0005886">
    <property type="term" value="C:plasma membrane"/>
    <property type="evidence" value="ECO:0007669"/>
    <property type="project" value="UniProtKB-SubCell"/>
</dbReference>
<proteinExistence type="inferred from homology"/>
<feature type="transmembrane region" description="Helical" evidence="7">
    <location>
        <begin position="99"/>
        <end position="124"/>
    </location>
</feature>
<dbReference type="KEGG" id="esj:SJ05684_c34480"/>